<accession>A0A0D6PBM7</accession>
<feature type="transmembrane region" description="Helical" evidence="1">
    <location>
        <begin position="12"/>
        <end position="30"/>
    </location>
</feature>
<evidence type="ECO:0000313" key="4">
    <source>
        <dbReference type="Proteomes" id="UP000032668"/>
    </source>
</evidence>
<dbReference type="GO" id="GO:0004175">
    <property type="term" value="F:endopeptidase activity"/>
    <property type="evidence" value="ECO:0007669"/>
    <property type="project" value="UniProtKB-ARBA"/>
</dbReference>
<dbReference type="RefSeq" id="WP_048877281.1">
    <property type="nucleotide sequence ID" value="NZ_BANC01000007.1"/>
</dbReference>
<dbReference type="AlphaFoldDB" id="A0A0D6PBM7"/>
<feature type="transmembrane region" description="Helical" evidence="1">
    <location>
        <begin position="66"/>
        <end position="84"/>
    </location>
</feature>
<evidence type="ECO:0000256" key="1">
    <source>
        <dbReference type="SAM" id="Phobius"/>
    </source>
</evidence>
<feature type="transmembrane region" description="Helical" evidence="1">
    <location>
        <begin position="154"/>
        <end position="171"/>
    </location>
</feature>
<dbReference type="Pfam" id="PF02517">
    <property type="entry name" value="Rce1-like"/>
    <property type="match status" value="1"/>
</dbReference>
<keyword evidence="1" id="KW-1133">Transmembrane helix</keyword>
<keyword evidence="4" id="KW-1185">Reference proteome</keyword>
<dbReference type="InterPro" id="IPR003675">
    <property type="entry name" value="Rce1/LyrA-like_dom"/>
</dbReference>
<feature type="transmembrane region" description="Helical" evidence="1">
    <location>
        <begin position="99"/>
        <end position="119"/>
    </location>
</feature>
<protein>
    <recommendedName>
        <fullName evidence="2">CAAX prenyl protease 2/Lysostaphin resistance protein A-like domain-containing protein</fullName>
    </recommendedName>
</protein>
<dbReference type="EMBL" id="BANC01000007">
    <property type="protein sequence ID" value="GAN78756.1"/>
    <property type="molecule type" value="Genomic_DNA"/>
</dbReference>
<name>A0A0D6PBM7_9PROT</name>
<reference evidence="3 4" key="1">
    <citation type="submission" date="2012-11" db="EMBL/GenBank/DDBJ databases">
        <title>Whole genome sequence of Acidocella aminolytica 101 = DSM 11237.</title>
        <authorList>
            <person name="Azuma Y."/>
            <person name="Higashiura N."/>
            <person name="Hirakawa H."/>
            <person name="Matsushita K."/>
        </authorList>
    </citation>
    <scope>NUCLEOTIDE SEQUENCE [LARGE SCALE GENOMIC DNA]</scope>
    <source>
        <strain evidence="4">101 / DSM 11237</strain>
    </source>
</reference>
<feature type="transmembrane region" description="Helical" evidence="1">
    <location>
        <begin position="36"/>
        <end position="54"/>
    </location>
</feature>
<gene>
    <name evidence="3" type="ORF">Aam_007_043</name>
</gene>
<feature type="transmembrane region" description="Helical" evidence="1">
    <location>
        <begin position="183"/>
        <end position="200"/>
    </location>
</feature>
<dbReference type="Proteomes" id="UP000032668">
    <property type="component" value="Unassembled WGS sequence"/>
</dbReference>
<proteinExistence type="predicted"/>
<keyword evidence="1" id="KW-0812">Transmembrane</keyword>
<dbReference type="GO" id="GO:0080120">
    <property type="term" value="P:CAAX-box protein maturation"/>
    <property type="evidence" value="ECO:0007669"/>
    <property type="project" value="UniProtKB-ARBA"/>
</dbReference>
<sequence length="207" mass="23062">MRSEKPGSGRVFLWAEYLALFGLGPLLILFLRQPGILFLVLWGGGLACWAASRAAPRGAATGIGRILSRFMLFGTILTLTVWGVTPDLFLALPLHRPRLWALIMLLYPLLSVWPQEIIFRRFLFQRYERLFGTRITSASAIAFGYAHIIFLNPVAVLLTLAGGWLFASTYARTFSLKCTGLEHALYGCLVFTIGLGQYFYTGAAWGH</sequence>
<keyword evidence="1" id="KW-0472">Membrane</keyword>
<evidence type="ECO:0000313" key="3">
    <source>
        <dbReference type="EMBL" id="GAN78756.1"/>
    </source>
</evidence>
<organism evidence="3 4">
    <name type="scientific">Acidocella aminolytica 101 = DSM 11237</name>
    <dbReference type="NCBI Taxonomy" id="1120923"/>
    <lineage>
        <taxon>Bacteria</taxon>
        <taxon>Pseudomonadati</taxon>
        <taxon>Pseudomonadota</taxon>
        <taxon>Alphaproteobacteria</taxon>
        <taxon>Acetobacterales</taxon>
        <taxon>Acidocellaceae</taxon>
        <taxon>Acidocella</taxon>
    </lineage>
</organism>
<dbReference type="STRING" id="1120923.SAMN02746095_01218"/>
<dbReference type="OrthoDB" id="9805801at2"/>
<evidence type="ECO:0000259" key="2">
    <source>
        <dbReference type="Pfam" id="PF02517"/>
    </source>
</evidence>
<feature type="domain" description="CAAX prenyl protease 2/Lysostaphin resistance protein A-like" evidence="2">
    <location>
        <begin position="99"/>
        <end position="186"/>
    </location>
</feature>
<comment type="caution">
    <text evidence="3">The sequence shown here is derived from an EMBL/GenBank/DDBJ whole genome shotgun (WGS) entry which is preliminary data.</text>
</comment>